<keyword evidence="1" id="KW-0732">Signal</keyword>
<evidence type="ECO:0000313" key="2">
    <source>
        <dbReference type="EMBL" id="QHV95596.1"/>
    </source>
</evidence>
<dbReference type="AlphaFoldDB" id="A0A6P1VW39"/>
<dbReference type="RefSeq" id="WP_162386005.1">
    <property type="nucleotide sequence ID" value="NZ_CP045997.1"/>
</dbReference>
<reference evidence="2 3" key="1">
    <citation type="submission" date="2019-11" db="EMBL/GenBank/DDBJ databases">
        <title>Spirosoma endbachense sp. nov., isolated from a natural salt meadow.</title>
        <authorList>
            <person name="Rojas J."/>
            <person name="Ambika Manirajan B."/>
            <person name="Ratering S."/>
            <person name="Suarez C."/>
            <person name="Geissler-Plaum R."/>
            <person name="Schnell S."/>
        </authorList>
    </citation>
    <scope>NUCLEOTIDE SEQUENCE [LARGE SCALE GENOMIC DNA]</scope>
    <source>
        <strain evidence="2 3">I-24</strain>
    </source>
</reference>
<dbReference type="KEGG" id="senf:GJR95_11535"/>
<evidence type="ECO:0000313" key="3">
    <source>
        <dbReference type="Proteomes" id="UP000464577"/>
    </source>
</evidence>
<feature type="chain" id="PRO_5026835176" evidence="1">
    <location>
        <begin position="29"/>
        <end position="327"/>
    </location>
</feature>
<name>A0A6P1VW39_9BACT</name>
<keyword evidence="3" id="KW-1185">Reference proteome</keyword>
<protein>
    <submittedName>
        <fullName evidence="2">Uncharacterized protein</fullName>
    </submittedName>
</protein>
<gene>
    <name evidence="2" type="ORF">GJR95_11535</name>
</gene>
<sequence length="327" mass="35857">MKPVKFVYRGIFSLLLVAVSATVSLAQSADTTGTPPDMSQYMPIVDVPLIGKATVIFPGQAPIKVAKDDLGDVIGNYVENLSNQLSPDNVLSSIGTDLTGYFASMKDELSDEVSNLIGEKEDQIMSGISDKIAQLASKIADVGTTPAGEVERLKKMVADGYSAQQKITYQTLKVDYAWKKSHTSLSPEFCSYYKELNIKGLFDAVKSHVQDLNKVLSSPVFSAQERQGYASLLKSVGNTQDLASSVNIVCNLGSNGLGVTVSWMSQGERMDVLDQADEDIKKRLEAIGSLRDQLRRIYVYRIAKQQSDEFKQNSFQRKSGLNHVYSN</sequence>
<proteinExistence type="predicted"/>
<accession>A0A6P1VW39</accession>
<feature type="signal peptide" evidence="1">
    <location>
        <begin position="1"/>
        <end position="28"/>
    </location>
</feature>
<dbReference type="EMBL" id="CP045997">
    <property type="protein sequence ID" value="QHV95596.1"/>
    <property type="molecule type" value="Genomic_DNA"/>
</dbReference>
<evidence type="ECO:0000256" key="1">
    <source>
        <dbReference type="SAM" id="SignalP"/>
    </source>
</evidence>
<dbReference type="Proteomes" id="UP000464577">
    <property type="component" value="Chromosome"/>
</dbReference>
<organism evidence="2 3">
    <name type="scientific">Spirosoma endbachense</name>
    <dbReference type="NCBI Taxonomy" id="2666025"/>
    <lineage>
        <taxon>Bacteria</taxon>
        <taxon>Pseudomonadati</taxon>
        <taxon>Bacteroidota</taxon>
        <taxon>Cytophagia</taxon>
        <taxon>Cytophagales</taxon>
        <taxon>Cytophagaceae</taxon>
        <taxon>Spirosoma</taxon>
    </lineage>
</organism>